<sequence>MEQFERLQEKYLPKVDRRLAIDLLLRLREQPNIKPMYVVETFLEEGGNSEEIRNEVIRMTGTAPQLHDRATHLVARHRLDYELLKQIQDHPKVKEVTGTYVGSEASIGASHEPSTAASRRESQRRYY</sequence>
<gene>
    <name evidence="2" type="ordered locus">Ngar_c07500</name>
</gene>
<dbReference type="AlphaFoldDB" id="K0IFV8"/>
<evidence type="ECO:0000313" key="2">
    <source>
        <dbReference type="EMBL" id="AFU57693.1"/>
    </source>
</evidence>
<evidence type="ECO:0000256" key="1">
    <source>
        <dbReference type="SAM" id="MobiDB-lite"/>
    </source>
</evidence>
<dbReference type="InParanoid" id="K0IFV8"/>
<protein>
    <submittedName>
        <fullName evidence="2">Uncharacterized protein</fullName>
    </submittedName>
</protein>
<keyword evidence="3" id="KW-1185">Reference proteome</keyword>
<dbReference type="KEGG" id="nga:Ngar_c07500"/>
<name>K0IFV8_NITGG</name>
<dbReference type="EMBL" id="CP002408">
    <property type="protein sequence ID" value="AFU57693.1"/>
    <property type="molecule type" value="Genomic_DNA"/>
</dbReference>
<evidence type="ECO:0000313" key="3">
    <source>
        <dbReference type="Proteomes" id="UP000008037"/>
    </source>
</evidence>
<feature type="compositionally biased region" description="Basic and acidic residues" evidence="1">
    <location>
        <begin position="118"/>
        <end position="127"/>
    </location>
</feature>
<organism evidence="2 3">
    <name type="scientific">Nitrososphaera gargensis (strain Ga9.2)</name>
    <dbReference type="NCBI Taxonomy" id="1237085"/>
    <lineage>
        <taxon>Archaea</taxon>
        <taxon>Nitrososphaerota</taxon>
        <taxon>Nitrososphaeria</taxon>
        <taxon>Nitrososphaerales</taxon>
        <taxon>Nitrososphaeraceae</taxon>
        <taxon>Nitrososphaera</taxon>
    </lineage>
</organism>
<dbReference type="STRING" id="1237085.Ngar_c07500"/>
<dbReference type="HOGENOM" id="CLU_149772_0_0_2"/>
<reference evidence="2 3" key="1">
    <citation type="journal article" date="2012" name="Environ. Microbiol.">
        <title>The genome of the ammonia-oxidizing Candidatus Nitrososphaera gargensis: insights into metabolic versatility and environmental adaptations.</title>
        <authorList>
            <person name="Spang A."/>
            <person name="Poehlein A."/>
            <person name="Offre P."/>
            <person name="Zumbragel S."/>
            <person name="Haider S."/>
            <person name="Rychlik N."/>
            <person name="Nowka B."/>
            <person name="Schmeisser C."/>
            <person name="Lebedeva E.V."/>
            <person name="Rattei T."/>
            <person name="Bohm C."/>
            <person name="Schmid M."/>
            <person name="Galushko A."/>
            <person name="Hatzenpichler R."/>
            <person name="Weinmaier T."/>
            <person name="Daniel R."/>
            <person name="Schleper C."/>
            <person name="Spieck E."/>
            <person name="Streit W."/>
            <person name="Wagner M."/>
        </authorList>
    </citation>
    <scope>NUCLEOTIDE SEQUENCE [LARGE SCALE GENOMIC DNA]</scope>
    <source>
        <strain evidence="3">Ga9.2</strain>
    </source>
</reference>
<dbReference type="BioCyc" id="CNIT1237085:G1324-748-MONOMER"/>
<proteinExistence type="predicted"/>
<dbReference type="Proteomes" id="UP000008037">
    <property type="component" value="Chromosome"/>
</dbReference>
<accession>K0IFV8</accession>
<feature type="region of interest" description="Disordered" evidence="1">
    <location>
        <begin position="103"/>
        <end position="127"/>
    </location>
</feature>